<keyword evidence="2 5" id="KW-0812">Transmembrane</keyword>
<dbReference type="OrthoDB" id="1580043at2759"/>
<evidence type="ECO:0000256" key="4">
    <source>
        <dbReference type="ARBA" id="ARBA00023136"/>
    </source>
</evidence>
<keyword evidence="3 5" id="KW-1133">Transmembrane helix</keyword>
<dbReference type="PANTHER" id="PTHR47720">
    <property type="entry name" value="AQUAPORIN SIP2-1-RELATED"/>
    <property type="match status" value="1"/>
</dbReference>
<dbReference type="InterPro" id="IPR023271">
    <property type="entry name" value="Aquaporin-like"/>
</dbReference>
<evidence type="ECO:0000313" key="6">
    <source>
        <dbReference type="EMBL" id="KAF6163880.1"/>
    </source>
</evidence>
<protein>
    <recommendedName>
        <fullName evidence="8">Aquaporin SIP2-1</fullName>
    </recommendedName>
</protein>
<keyword evidence="7" id="KW-1185">Reference proteome</keyword>
<dbReference type="GO" id="GO:0016020">
    <property type="term" value="C:membrane"/>
    <property type="evidence" value="ECO:0007669"/>
    <property type="project" value="UniProtKB-SubCell"/>
</dbReference>
<feature type="transmembrane region" description="Helical" evidence="5">
    <location>
        <begin position="71"/>
        <end position="95"/>
    </location>
</feature>
<dbReference type="AlphaFoldDB" id="A0A7J7NA51"/>
<dbReference type="GO" id="GO:0015267">
    <property type="term" value="F:channel activity"/>
    <property type="evidence" value="ECO:0007669"/>
    <property type="project" value="InterPro"/>
</dbReference>
<dbReference type="InterPro" id="IPR000425">
    <property type="entry name" value="MIP"/>
</dbReference>
<accession>A0A7J7NA51</accession>
<evidence type="ECO:0000256" key="3">
    <source>
        <dbReference type="ARBA" id="ARBA00022989"/>
    </source>
</evidence>
<dbReference type="Gene3D" id="1.20.1080.10">
    <property type="entry name" value="Glycerol uptake facilitator protein"/>
    <property type="match status" value="1"/>
</dbReference>
<feature type="transmembrane region" description="Helical" evidence="5">
    <location>
        <begin position="43"/>
        <end position="59"/>
    </location>
</feature>
<proteinExistence type="predicted"/>
<sequence length="195" mass="20957">MAGRVGLVTSDFIISFMWVWSGALIKLFVYNFMGLGSQPRGEIIKGCLSILSMFVFAWLSKISKGGSYNPLTLLSPAISGSFSGFLFTACIRIPAQVLGSITGVKFILQTFPEVGHGPRLNVDLHHGALTEGLLTFVIISISLGLAKNSPNSFFMKTWISSVSKLALHILGSDLTGGCMNPAAVSSHFILLHLHL</sequence>
<dbReference type="InterPro" id="IPR044226">
    <property type="entry name" value="SIP2-1-like"/>
</dbReference>
<gene>
    <name evidence="6" type="ORF">GIB67_024735</name>
</gene>
<name>A0A7J7NA51_9MAGN</name>
<reference evidence="6 7" key="1">
    <citation type="journal article" date="2020" name="IScience">
        <title>Genome Sequencing of the Endangered Kingdonia uniflora (Circaeasteraceae, Ranunculales) Reveals Potential Mechanisms of Evolutionary Specialization.</title>
        <authorList>
            <person name="Sun Y."/>
            <person name="Deng T."/>
            <person name="Zhang A."/>
            <person name="Moore M.J."/>
            <person name="Landis J.B."/>
            <person name="Lin N."/>
            <person name="Zhang H."/>
            <person name="Zhang X."/>
            <person name="Huang J."/>
            <person name="Zhang X."/>
            <person name="Sun H."/>
            <person name="Wang H."/>
        </authorList>
    </citation>
    <scope>NUCLEOTIDE SEQUENCE [LARGE SCALE GENOMIC DNA]</scope>
    <source>
        <strain evidence="6">TB1705</strain>
        <tissue evidence="6">Leaf</tissue>
    </source>
</reference>
<dbReference type="Proteomes" id="UP000541444">
    <property type="component" value="Unassembled WGS sequence"/>
</dbReference>
<evidence type="ECO:0000256" key="1">
    <source>
        <dbReference type="ARBA" id="ARBA00004141"/>
    </source>
</evidence>
<organism evidence="6 7">
    <name type="scientific">Kingdonia uniflora</name>
    <dbReference type="NCBI Taxonomy" id="39325"/>
    <lineage>
        <taxon>Eukaryota</taxon>
        <taxon>Viridiplantae</taxon>
        <taxon>Streptophyta</taxon>
        <taxon>Embryophyta</taxon>
        <taxon>Tracheophyta</taxon>
        <taxon>Spermatophyta</taxon>
        <taxon>Magnoliopsida</taxon>
        <taxon>Ranunculales</taxon>
        <taxon>Circaeasteraceae</taxon>
        <taxon>Kingdonia</taxon>
    </lineage>
</organism>
<keyword evidence="4 5" id="KW-0472">Membrane</keyword>
<dbReference type="PANTHER" id="PTHR47720:SF1">
    <property type="entry name" value="AQUAPORIN SIP2-1-RELATED"/>
    <property type="match status" value="1"/>
</dbReference>
<evidence type="ECO:0000313" key="7">
    <source>
        <dbReference type="Proteomes" id="UP000541444"/>
    </source>
</evidence>
<comment type="subcellular location">
    <subcellularLocation>
        <location evidence="1">Membrane</location>
        <topology evidence="1">Multi-pass membrane protein</topology>
    </subcellularLocation>
</comment>
<feature type="transmembrane region" description="Helical" evidence="5">
    <location>
        <begin position="128"/>
        <end position="146"/>
    </location>
</feature>
<dbReference type="PRINTS" id="PR00783">
    <property type="entry name" value="MINTRINSICP"/>
</dbReference>
<evidence type="ECO:0008006" key="8">
    <source>
        <dbReference type="Google" id="ProtNLM"/>
    </source>
</evidence>
<dbReference type="EMBL" id="JACGCM010000957">
    <property type="protein sequence ID" value="KAF6163880.1"/>
    <property type="molecule type" value="Genomic_DNA"/>
</dbReference>
<evidence type="ECO:0000256" key="2">
    <source>
        <dbReference type="ARBA" id="ARBA00022692"/>
    </source>
</evidence>
<evidence type="ECO:0000256" key="5">
    <source>
        <dbReference type="SAM" id="Phobius"/>
    </source>
</evidence>
<comment type="caution">
    <text evidence="6">The sequence shown here is derived from an EMBL/GenBank/DDBJ whole genome shotgun (WGS) entry which is preliminary data.</text>
</comment>
<feature type="transmembrane region" description="Helical" evidence="5">
    <location>
        <begin position="12"/>
        <end position="31"/>
    </location>
</feature>
<dbReference type="SUPFAM" id="SSF81338">
    <property type="entry name" value="Aquaporin-like"/>
    <property type="match status" value="1"/>
</dbReference>